<feature type="transmembrane region" description="Helical" evidence="5">
    <location>
        <begin position="242"/>
        <end position="265"/>
    </location>
</feature>
<feature type="transmembrane region" description="Helical" evidence="5">
    <location>
        <begin position="12"/>
        <end position="38"/>
    </location>
</feature>
<evidence type="ECO:0000259" key="6">
    <source>
        <dbReference type="PROSITE" id="PS50262"/>
    </source>
</evidence>
<keyword evidence="8" id="KW-1185">Reference proteome</keyword>
<dbReference type="InterPro" id="IPR019427">
    <property type="entry name" value="7TM_GPCR_serpentine_rcpt_Srw"/>
</dbReference>
<dbReference type="Proteomes" id="UP001497497">
    <property type="component" value="Unassembled WGS sequence"/>
</dbReference>
<evidence type="ECO:0000256" key="2">
    <source>
        <dbReference type="ARBA" id="ARBA00022692"/>
    </source>
</evidence>
<dbReference type="Pfam" id="PF10324">
    <property type="entry name" value="7TM_GPCR_Srw"/>
    <property type="match status" value="1"/>
</dbReference>
<organism evidence="7 8">
    <name type="scientific">Lymnaea stagnalis</name>
    <name type="common">Great pond snail</name>
    <name type="synonym">Helix stagnalis</name>
    <dbReference type="NCBI Taxonomy" id="6523"/>
    <lineage>
        <taxon>Eukaryota</taxon>
        <taxon>Metazoa</taxon>
        <taxon>Spiralia</taxon>
        <taxon>Lophotrochozoa</taxon>
        <taxon>Mollusca</taxon>
        <taxon>Gastropoda</taxon>
        <taxon>Heterobranchia</taxon>
        <taxon>Euthyneura</taxon>
        <taxon>Panpulmonata</taxon>
        <taxon>Hygrophila</taxon>
        <taxon>Lymnaeoidea</taxon>
        <taxon>Lymnaeidae</taxon>
        <taxon>Lymnaea</taxon>
    </lineage>
</organism>
<keyword evidence="4 5" id="KW-0472">Membrane</keyword>
<keyword evidence="2 5" id="KW-0812">Transmembrane</keyword>
<evidence type="ECO:0000256" key="3">
    <source>
        <dbReference type="ARBA" id="ARBA00022989"/>
    </source>
</evidence>
<name>A0AAV2ICJ2_LYMST</name>
<dbReference type="InterPro" id="IPR017452">
    <property type="entry name" value="GPCR_Rhodpsn_7TM"/>
</dbReference>
<reference evidence="7 8" key="1">
    <citation type="submission" date="2024-04" db="EMBL/GenBank/DDBJ databases">
        <authorList>
            <consortium name="Genoscope - CEA"/>
            <person name="William W."/>
        </authorList>
    </citation>
    <scope>NUCLEOTIDE SEQUENCE [LARGE SCALE GENOMIC DNA]</scope>
</reference>
<sequence>LLSEYSRQIFDVFNYVFLCTIFAVFGIVANIINIAVFYKQGLNSTVNISFTGLAISDLCSLVTLQWFNICANPYFINSGVPMVPSEVQHLTGGFPHACFARITCWITVYITAERCLCIAMPLKIKQVITPRRSTLIICSIYILMISSLMPEYATMYIGWKYYPSKNQTLLGLIPTEDNKKVSGLTFLLYAVYIVVSFCAVIVFTTVLVVKLKHKTEWRKESTFDAKQSDTISSRDKKTINMVIVIASVLIVCFTPSVLLSAAGFIEHDFFVVGKFANLFFATWSFGFVFDSFNSSVTIILYYKMSSKYRRTFHDLF</sequence>
<dbReference type="PRINTS" id="PR00237">
    <property type="entry name" value="GPCRRHODOPSN"/>
</dbReference>
<evidence type="ECO:0000256" key="1">
    <source>
        <dbReference type="ARBA" id="ARBA00004370"/>
    </source>
</evidence>
<proteinExistence type="predicted"/>
<feature type="transmembrane region" description="Helical" evidence="5">
    <location>
        <begin position="186"/>
        <end position="209"/>
    </location>
</feature>
<dbReference type="PROSITE" id="PS50262">
    <property type="entry name" value="G_PROTEIN_RECEP_F1_2"/>
    <property type="match status" value="1"/>
</dbReference>
<dbReference type="PANTHER" id="PTHR46641:SF2">
    <property type="entry name" value="FMRFAMIDE RECEPTOR"/>
    <property type="match status" value="1"/>
</dbReference>
<comment type="caution">
    <text evidence="7">The sequence shown here is derived from an EMBL/GenBank/DDBJ whole genome shotgun (WGS) entry which is preliminary data.</text>
</comment>
<comment type="subcellular location">
    <subcellularLocation>
        <location evidence="1">Membrane</location>
    </subcellularLocation>
</comment>
<feature type="non-terminal residue" evidence="7">
    <location>
        <position position="316"/>
    </location>
</feature>
<gene>
    <name evidence="7" type="ORF">GSLYS_00016914001</name>
</gene>
<dbReference type="EMBL" id="CAXITT010000544">
    <property type="protein sequence ID" value="CAL1543380.1"/>
    <property type="molecule type" value="Genomic_DNA"/>
</dbReference>
<dbReference type="Gene3D" id="1.20.1070.10">
    <property type="entry name" value="Rhodopsin 7-helix transmembrane proteins"/>
    <property type="match status" value="1"/>
</dbReference>
<feature type="non-terminal residue" evidence="7">
    <location>
        <position position="1"/>
    </location>
</feature>
<keyword evidence="3 5" id="KW-1133">Transmembrane helix</keyword>
<accession>A0AAV2ICJ2</accession>
<feature type="domain" description="G-protein coupled receptors family 1 profile" evidence="6">
    <location>
        <begin position="29"/>
        <end position="301"/>
    </location>
</feature>
<evidence type="ECO:0000256" key="5">
    <source>
        <dbReference type="SAM" id="Phobius"/>
    </source>
</evidence>
<dbReference type="GO" id="GO:0016020">
    <property type="term" value="C:membrane"/>
    <property type="evidence" value="ECO:0007669"/>
    <property type="project" value="UniProtKB-SubCell"/>
</dbReference>
<dbReference type="InterPro" id="IPR000276">
    <property type="entry name" value="GPCR_Rhodpsn"/>
</dbReference>
<dbReference type="GO" id="GO:0008528">
    <property type="term" value="F:G protein-coupled peptide receptor activity"/>
    <property type="evidence" value="ECO:0007669"/>
    <property type="project" value="InterPro"/>
</dbReference>
<dbReference type="InterPro" id="IPR052954">
    <property type="entry name" value="GPCR-Ligand_Int"/>
</dbReference>
<evidence type="ECO:0000313" key="7">
    <source>
        <dbReference type="EMBL" id="CAL1543380.1"/>
    </source>
</evidence>
<feature type="transmembrane region" description="Helical" evidence="5">
    <location>
        <begin position="277"/>
        <end position="302"/>
    </location>
</feature>
<feature type="transmembrane region" description="Helical" evidence="5">
    <location>
        <begin position="133"/>
        <end position="153"/>
    </location>
</feature>
<dbReference type="SUPFAM" id="SSF81321">
    <property type="entry name" value="Family A G protein-coupled receptor-like"/>
    <property type="match status" value="1"/>
</dbReference>
<evidence type="ECO:0000256" key="4">
    <source>
        <dbReference type="ARBA" id="ARBA00023136"/>
    </source>
</evidence>
<dbReference type="AlphaFoldDB" id="A0AAV2ICJ2"/>
<protein>
    <recommendedName>
        <fullName evidence="6">G-protein coupled receptors family 1 profile domain-containing protein</fullName>
    </recommendedName>
</protein>
<dbReference type="PANTHER" id="PTHR46641">
    <property type="entry name" value="FMRFAMIDE RECEPTOR-RELATED"/>
    <property type="match status" value="1"/>
</dbReference>
<evidence type="ECO:0000313" key="8">
    <source>
        <dbReference type="Proteomes" id="UP001497497"/>
    </source>
</evidence>